<name>A0A9R1VTX8_LACSA</name>
<dbReference type="PANTHER" id="PTHR31704">
    <property type="entry name" value="MYB/SANT-LIKE DNA-BINDING DOMAIN PROTEIN-RELATED"/>
    <property type="match status" value="1"/>
</dbReference>
<comment type="caution">
    <text evidence="1">The sequence shown here is derived from an EMBL/GenBank/DDBJ whole genome shotgun (WGS) entry which is preliminary data.</text>
</comment>
<dbReference type="PANTHER" id="PTHR31704:SF37">
    <property type="entry name" value="HEAT SHOCK PROTEIN"/>
    <property type="match status" value="1"/>
</dbReference>
<gene>
    <name evidence="1" type="ORF">LSAT_V11C400227540</name>
</gene>
<keyword evidence="2" id="KW-1185">Reference proteome</keyword>
<evidence type="ECO:0000313" key="2">
    <source>
        <dbReference type="Proteomes" id="UP000235145"/>
    </source>
</evidence>
<organism evidence="1 2">
    <name type="scientific">Lactuca sativa</name>
    <name type="common">Garden lettuce</name>
    <dbReference type="NCBI Taxonomy" id="4236"/>
    <lineage>
        <taxon>Eukaryota</taxon>
        <taxon>Viridiplantae</taxon>
        <taxon>Streptophyta</taxon>
        <taxon>Embryophyta</taxon>
        <taxon>Tracheophyta</taxon>
        <taxon>Spermatophyta</taxon>
        <taxon>Magnoliopsida</taxon>
        <taxon>eudicotyledons</taxon>
        <taxon>Gunneridae</taxon>
        <taxon>Pentapetalae</taxon>
        <taxon>asterids</taxon>
        <taxon>campanulids</taxon>
        <taxon>Asterales</taxon>
        <taxon>Asteraceae</taxon>
        <taxon>Cichorioideae</taxon>
        <taxon>Cichorieae</taxon>
        <taxon>Lactucinae</taxon>
        <taxon>Lactuca</taxon>
    </lineage>
</organism>
<protein>
    <recommendedName>
        <fullName evidence="3">Myb/SANT-like domain-containing protein</fullName>
    </recommendedName>
</protein>
<accession>A0A9R1VTX8</accession>
<evidence type="ECO:0008006" key="3">
    <source>
        <dbReference type="Google" id="ProtNLM"/>
    </source>
</evidence>
<evidence type="ECO:0000313" key="1">
    <source>
        <dbReference type="EMBL" id="KAJ0211248.1"/>
    </source>
</evidence>
<dbReference type="EMBL" id="NBSK02000004">
    <property type="protein sequence ID" value="KAJ0211248.1"/>
    <property type="molecule type" value="Genomic_DNA"/>
</dbReference>
<dbReference type="Proteomes" id="UP000235145">
    <property type="component" value="Unassembled WGS sequence"/>
</dbReference>
<sequence>MKKPKFGWDNRSFMVFVDSCVIEVRKSNKTGTRLTKVGWENIQKHMKDKTEYEKKKKKELKLYDRLMRLETGLGGTRNLIDASPNGGRRK</sequence>
<reference evidence="1 2" key="1">
    <citation type="journal article" date="2017" name="Nat. Commun.">
        <title>Genome assembly with in vitro proximity ligation data and whole-genome triplication in lettuce.</title>
        <authorList>
            <person name="Reyes-Chin-Wo S."/>
            <person name="Wang Z."/>
            <person name="Yang X."/>
            <person name="Kozik A."/>
            <person name="Arikit S."/>
            <person name="Song C."/>
            <person name="Xia L."/>
            <person name="Froenicke L."/>
            <person name="Lavelle D.O."/>
            <person name="Truco M.J."/>
            <person name="Xia R."/>
            <person name="Zhu S."/>
            <person name="Xu C."/>
            <person name="Xu H."/>
            <person name="Xu X."/>
            <person name="Cox K."/>
            <person name="Korf I."/>
            <person name="Meyers B.C."/>
            <person name="Michelmore R.W."/>
        </authorList>
    </citation>
    <scope>NUCLEOTIDE SEQUENCE [LARGE SCALE GENOMIC DNA]</scope>
    <source>
        <strain evidence="2">cv. Salinas</strain>
        <tissue evidence="1">Seedlings</tissue>
    </source>
</reference>
<dbReference type="AlphaFoldDB" id="A0A9R1VTX8"/>
<proteinExistence type="predicted"/>